<accession>A0A6I7D9T2</accession>
<evidence type="ECO:0000256" key="2">
    <source>
        <dbReference type="SAM" id="MobiDB-lite"/>
    </source>
</evidence>
<feature type="compositionally biased region" description="Pro residues" evidence="2">
    <location>
        <begin position="219"/>
        <end position="241"/>
    </location>
</feature>
<dbReference type="SUPFAM" id="SSF110997">
    <property type="entry name" value="Sporulation related repeat"/>
    <property type="match status" value="1"/>
</dbReference>
<dbReference type="CDD" id="cd22268">
    <property type="entry name" value="DPBB_RlpA-like"/>
    <property type="match status" value="1"/>
</dbReference>
<dbReference type="NCBIfam" id="NF007953">
    <property type="entry name" value="PRK10672.1"/>
    <property type="match status" value="1"/>
</dbReference>
<dbReference type="EMBL" id="CP043925">
    <property type="protein sequence ID" value="QHN09838.1"/>
    <property type="molecule type" value="Genomic_DNA"/>
</dbReference>
<dbReference type="AlphaFoldDB" id="A0A6I7D9T2"/>
<organism evidence="4 5">
    <name type="scientific">Proteus columbae</name>
    <dbReference type="NCBI Taxonomy" id="1987580"/>
    <lineage>
        <taxon>Bacteria</taxon>
        <taxon>Pseudomonadati</taxon>
        <taxon>Pseudomonadota</taxon>
        <taxon>Gammaproteobacteria</taxon>
        <taxon>Enterobacterales</taxon>
        <taxon>Morganellaceae</taxon>
        <taxon>Proteus</taxon>
    </lineage>
</organism>
<keyword evidence="5" id="KW-1185">Reference proteome</keyword>
<dbReference type="Proteomes" id="UP000464700">
    <property type="component" value="Chromosome"/>
</dbReference>
<dbReference type="InterPro" id="IPR036680">
    <property type="entry name" value="SPOR-like_sf"/>
</dbReference>
<dbReference type="InterPro" id="IPR007730">
    <property type="entry name" value="SPOR-like_dom"/>
</dbReference>
<dbReference type="Pfam" id="PF05036">
    <property type="entry name" value="SPOR"/>
    <property type="match status" value="1"/>
</dbReference>
<feature type="domain" description="SPOR" evidence="3">
    <location>
        <begin position="257"/>
        <end position="333"/>
    </location>
</feature>
<dbReference type="KEGG" id="pcol:F1325_04920"/>
<feature type="compositionally biased region" description="Low complexity" evidence="2">
    <location>
        <begin position="198"/>
        <end position="218"/>
    </location>
</feature>
<evidence type="ECO:0000259" key="3">
    <source>
        <dbReference type="PROSITE" id="PS51724"/>
    </source>
</evidence>
<proteinExistence type="predicted"/>
<dbReference type="PROSITE" id="PS51257">
    <property type="entry name" value="PROKAR_LIPOPROTEIN"/>
    <property type="match status" value="1"/>
</dbReference>
<evidence type="ECO:0000313" key="5">
    <source>
        <dbReference type="Proteomes" id="UP000464700"/>
    </source>
</evidence>
<dbReference type="RefSeq" id="WP_109374078.1">
    <property type="nucleotide sequence ID" value="NZ_CP043925.1"/>
</dbReference>
<reference evidence="4 5" key="1">
    <citation type="submission" date="2019-09" db="EMBL/GenBank/DDBJ databases">
        <title>Emergence of a chromosome-mediated tetracycline resistance gene in Proteus strain.</title>
        <authorList>
            <person name="He D."/>
            <person name="Wang L."/>
        </authorList>
    </citation>
    <scope>NUCLEOTIDE SEQUENCE [LARGE SCALE GENOMIC DNA]</scope>
    <source>
        <strain evidence="4 5">T60</strain>
    </source>
</reference>
<dbReference type="Pfam" id="PF03330">
    <property type="entry name" value="DPBB_1"/>
    <property type="match status" value="1"/>
</dbReference>
<dbReference type="PROSITE" id="PS51724">
    <property type="entry name" value="SPOR"/>
    <property type="match status" value="1"/>
</dbReference>
<dbReference type="GO" id="GO:0042834">
    <property type="term" value="F:peptidoglycan binding"/>
    <property type="evidence" value="ECO:0007669"/>
    <property type="project" value="InterPro"/>
</dbReference>
<evidence type="ECO:0000313" key="4">
    <source>
        <dbReference type="EMBL" id="QHN09838.1"/>
    </source>
</evidence>
<dbReference type="InterPro" id="IPR036908">
    <property type="entry name" value="RlpA-like_sf"/>
</dbReference>
<dbReference type="PANTHER" id="PTHR34183:SF1">
    <property type="entry name" value="ENDOLYTIC PEPTIDOGLYCAN TRANSGLYCOSYLASE RLPA"/>
    <property type="match status" value="1"/>
</dbReference>
<sequence length="333" mass="35953">MRLQWVLIGISALLLSGCVIDKPNTNKQPAPLPNVPAQRVLGAEPRYEPYHPTANQDYRKNGVVYRIVTDPANFSERGEAVVYDSLAMSRLTTIGERVNPYEFAAAHPTLPIPSYAKITNLLNGRTMVVRINDRGPYVNGKQIQVTPAVSDSLRLMPTTPLLIEGIVVDQTGHMSGIGTHGAQIEKKTTALPERPNFNAQPATPAPLTTSTPTNNNMPVEPPAPTPVPAQTPTPAPVPMPAPVETETKAPKPVLSSNAIAQGFYVQVGALSNENNAQRWLDDLASSVSTQGVINKTDGLYKVQLGPYSSKDQAEVIKSKLKQVKDITGFIITQ</sequence>
<dbReference type="Gene3D" id="2.40.40.10">
    <property type="entry name" value="RlpA-like domain"/>
    <property type="match status" value="1"/>
</dbReference>
<gene>
    <name evidence="4" type="primary">rlpA</name>
    <name evidence="4" type="ORF">F1325_04920</name>
</gene>
<dbReference type="InterPro" id="IPR009009">
    <property type="entry name" value="RlpA-like_DPBB"/>
</dbReference>
<evidence type="ECO:0000256" key="1">
    <source>
        <dbReference type="ARBA" id="ARBA00029861"/>
    </source>
</evidence>
<dbReference type="PANTHER" id="PTHR34183">
    <property type="entry name" value="ENDOLYTIC PEPTIDOGLYCAN TRANSGLYCOSYLASE RLPA"/>
    <property type="match status" value="1"/>
</dbReference>
<dbReference type="GO" id="GO:0009279">
    <property type="term" value="C:cell outer membrane"/>
    <property type="evidence" value="ECO:0007669"/>
    <property type="project" value="TreeGrafter"/>
</dbReference>
<name>A0A6I7D9T2_9GAMM</name>
<feature type="region of interest" description="Disordered" evidence="2">
    <location>
        <begin position="194"/>
        <end position="249"/>
    </location>
</feature>
<dbReference type="Gene3D" id="3.30.70.1070">
    <property type="entry name" value="Sporulation related repeat"/>
    <property type="match status" value="1"/>
</dbReference>
<protein>
    <recommendedName>
        <fullName evidence="1">Rare lipoprotein A</fullName>
    </recommendedName>
</protein>